<dbReference type="Proteomes" id="UP000069654">
    <property type="component" value="Unassembled WGS sequence"/>
</dbReference>
<dbReference type="RefSeq" id="WP_003924418.1">
    <property type="nucleotide sequence ID" value="NZ_BCTB01000050.1"/>
</dbReference>
<gene>
    <name evidence="2" type="ORF">RMCT_4099</name>
</gene>
<feature type="transmembrane region" description="Helical" evidence="1">
    <location>
        <begin position="112"/>
        <end position="133"/>
    </location>
</feature>
<dbReference type="OrthoDB" id="5193366at2"/>
<reference evidence="3" key="2">
    <citation type="submission" date="2016-02" db="EMBL/GenBank/DDBJ databases">
        <title>Draft genome sequence of five rapidly growing Mycobacterium species.</title>
        <authorList>
            <person name="Katahira K."/>
            <person name="Gotou Y."/>
            <person name="Iida K."/>
            <person name="Ogura Y."/>
            <person name="Hayashi T."/>
        </authorList>
    </citation>
    <scope>NUCLEOTIDE SEQUENCE [LARGE SCALE GENOMIC DNA]</scope>
    <source>
        <strain evidence="3">JCM6362</strain>
    </source>
</reference>
<proteinExistence type="predicted"/>
<keyword evidence="1" id="KW-0472">Membrane</keyword>
<feature type="transmembrane region" description="Helical" evidence="1">
    <location>
        <begin position="145"/>
        <end position="165"/>
    </location>
</feature>
<reference evidence="2 3" key="1">
    <citation type="journal article" date="2016" name="Genome Announc.">
        <title>Draft Genome Sequences of Five Rapidly Growing Mycobacterium Species, M. thermoresistibile, M. fortuitum subsp. acetamidolyticum, M. canariasense, M. brisbanense, and M. novocastrense.</title>
        <authorList>
            <person name="Katahira K."/>
            <person name="Ogura Y."/>
            <person name="Gotoh Y."/>
            <person name="Hayashi T."/>
        </authorList>
    </citation>
    <scope>NUCLEOTIDE SEQUENCE [LARGE SCALE GENOMIC DNA]</scope>
    <source>
        <strain evidence="2 3">JCM6362</strain>
    </source>
</reference>
<dbReference type="EMBL" id="BCTB01000050">
    <property type="protein sequence ID" value="GAT17130.1"/>
    <property type="molecule type" value="Genomic_DNA"/>
</dbReference>
<evidence type="ECO:0000313" key="3">
    <source>
        <dbReference type="Proteomes" id="UP000069654"/>
    </source>
</evidence>
<evidence type="ECO:0000313" key="2">
    <source>
        <dbReference type="EMBL" id="GAT17130.1"/>
    </source>
</evidence>
<dbReference type="OMA" id="FIAHAFA"/>
<keyword evidence="1" id="KW-1133">Transmembrane helix</keyword>
<protein>
    <recommendedName>
        <fullName evidence="4">Integral membrane protein</fullName>
    </recommendedName>
</protein>
<sequence>MTQTAPDFDLDTAASRGSAFVYGNILVLAALIALTPEQVADPTAVAIVLGTGLSTFVAHLVGEVVGDQIREGKEPSRARLRRHVRNSAPIASSASIPAVLLAAGWLGWLPAVWALAAAQTVTIGRVGFLGAVIGHYHGERSVRAIVSGVVLALLCAVAAALKWLLTH</sequence>
<comment type="caution">
    <text evidence="2">The sequence shown here is derived from an EMBL/GenBank/DDBJ whole genome shotgun (WGS) entry which is preliminary data.</text>
</comment>
<accession>A0A100XIA5</accession>
<name>A0A100XIA5_MYCTH</name>
<evidence type="ECO:0000256" key="1">
    <source>
        <dbReference type="SAM" id="Phobius"/>
    </source>
</evidence>
<dbReference type="AlphaFoldDB" id="A0A100XIA5"/>
<organism evidence="2 3">
    <name type="scientific">Mycolicibacterium thermoresistibile</name>
    <name type="common">Mycobacterium thermoresistibile</name>
    <dbReference type="NCBI Taxonomy" id="1797"/>
    <lineage>
        <taxon>Bacteria</taxon>
        <taxon>Bacillati</taxon>
        <taxon>Actinomycetota</taxon>
        <taxon>Actinomycetes</taxon>
        <taxon>Mycobacteriales</taxon>
        <taxon>Mycobacteriaceae</taxon>
        <taxon>Mycolicibacterium</taxon>
    </lineage>
</organism>
<feature type="transmembrane region" description="Helical" evidence="1">
    <location>
        <begin position="87"/>
        <end position="106"/>
    </location>
</feature>
<feature type="transmembrane region" description="Helical" evidence="1">
    <location>
        <begin position="19"/>
        <end position="36"/>
    </location>
</feature>
<feature type="transmembrane region" description="Helical" evidence="1">
    <location>
        <begin position="42"/>
        <end position="66"/>
    </location>
</feature>
<evidence type="ECO:0008006" key="4">
    <source>
        <dbReference type="Google" id="ProtNLM"/>
    </source>
</evidence>
<keyword evidence="1" id="KW-0812">Transmembrane</keyword>